<protein>
    <recommendedName>
        <fullName evidence="3">Transposase</fullName>
    </recommendedName>
</protein>
<name>A0AAW1M2F6_SAPOF</name>
<dbReference type="Proteomes" id="UP001443914">
    <property type="component" value="Unassembled WGS sequence"/>
</dbReference>
<dbReference type="PANTHER" id="PTHR33144">
    <property type="entry name" value="OS10G0409366 PROTEIN-RELATED"/>
    <property type="match status" value="1"/>
</dbReference>
<proteinExistence type="predicted"/>
<accession>A0AAW1M2F6</accession>
<evidence type="ECO:0000313" key="1">
    <source>
        <dbReference type="EMBL" id="KAK9740511.1"/>
    </source>
</evidence>
<dbReference type="PANTHER" id="PTHR33144:SF16">
    <property type="entry name" value="OS02G0129000 PROTEIN"/>
    <property type="match status" value="1"/>
</dbReference>
<organism evidence="1 2">
    <name type="scientific">Saponaria officinalis</name>
    <name type="common">Common soapwort</name>
    <name type="synonym">Lychnis saponaria</name>
    <dbReference type="NCBI Taxonomy" id="3572"/>
    <lineage>
        <taxon>Eukaryota</taxon>
        <taxon>Viridiplantae</taxon>
        <taxon>Streptophyta</taxon>
        <taxon>Embryophyta</taxon>
        <taxon>Tracheophyta</taxon>
        <taxon>Spermatophyta</taxon>
        <taxon>Magnoliopsida</taxon>
        <taxon>eudicotyledons</taxon>
        <taxon>Gunneridae</taxon>
        <taxon>Pentapetalae</taxon>
        <taxon>Caryophyllales</taxon>
        <taxon>Caryophyllaceae</taxon>
        <taxon>Caryophylleae</taxon>
        <taxon>Saponaria</taxon>
    </lineage>
</organism>
<keyword evidence="2" id="KW-1185">Reference proteome</keyword>
<gene>
    <name evidence="1" type="ORF">RND81_03G041400</name>
</gene>
<sequence length="139" mass="16896">MLHHEHTRSLEKRKAIILNEFGQPIGPIAKKEDTVAEFSRFLGTIARDYSIAPLVFDSWRKVPNKEKMWEYVLMKYIVPDEGIEWVIKTIRDAWRIHKCRFKKNHYYRYKDDKSRWQNRSKRVPDDDFLKLLATWKKKS</sequence>
<dbReference type="AlphaFoldDB" id="A0AAW1M2F6"/>
<dbReference type="EMBL" id="JBDFQZ010000003">
    <property type="protein sequence ID" value="KAK9740511.1"/>
    <property type="molecule type" value="Genomic_DNA"/>
</dbReference>
<reference evidence="1" key="1">
    <citation type="submission" date="2024-03" db="EMBL/GenBank/DDBJ databases">
        <title>WGS assembly of Saponaria officinalis var. Norfolk2.</title>
        <authorList>
            <person name="Jenkins J."/>
            <person name="Shu S."/>
            <person name="Grimwood J."/>
            <person name="Barry K."/>
            <person name="Goodstein D."/>
            <person name="Schmutz J."/>
            <person name="Leebens-Mack J."/>
            <person name="Osbourn A."/>
        </authorList>
    </citation>
    <scope>NUCLEOTIDE SEQUENCE [LARGE SCALE GENOMIC DNA]</scope>
    <source>
        <strain evidence="1">JIC</strain>
    </source>
</reference>
<comment type="caution">
    <text evidence="1">The sequence shown here is derived from an EMBL/GenBank/DDBJ whole genome shotgun (WGS) entry which is preliminary data.</text>
</comment>
<evidence type="ECO:0008006" key="3">
    <source>
        <dbReference type="Google" id="ProtNLM"/>
    </source>
</evidence>
<evidence type="ECO:0000313" key="2">
    <source>
        <dbReference type="Proteomes" id="UP001443914"/>
    </source>
</evidence>